<protein>
    <recommendedName>
        <fullName evidence="3">Endonuclease/exonuclease/phosphatase domain-containing protein</fullName>
    </recommendedName>
</protein>
<gene>
    <name evidence="4" type="ORF">TKK_003542</name>
</gene>
<dbReference type="Pfam" id="PF14529">
    <property type="entry name" value="Exo_endo_phos_2"/>
    <property type="match status" value="1"/>
</dbReference>
<dbReference type="SUPFAM" id="SSF56219">
    <property type="entry name" value="DNase I-like"/>
    <property type="match status" value="1"/>
</dbReference>
<feature type="compositionally biased region" description="Polar residues" evidence="1">
    <location>
        <begin position="62"/>
        <end position="79"/>
    </location>
</feature>
<comment type="caution">
    <text evidence="4">The sequence shown here is derived from an EMBL/GenBank/DDBJ whole genome shotgun (WGS) entry which is preliminary data.</text>
</comment>
<dbReference type="Proteomes" id="UP001627154">
    <property type="component" value="Unassembled WGS sequence"/>
</dbReference>
<keyword evidence="2" id="KW-0472">Membrane</keyword>
<feature type="domain" description="Endonuclease/exonuclease/phosphatase" evidence="3">
    <location>
        <begin position="131"/>
        <end position="253"/>
    </location>
</feature>
<dbReference type="EMBL" id="JBJJXI010000029">
    <property type="protein sequence ID" value="KAL3403594.1"/>
    <property type="molecule type" value="Genomic_DNA"/>
</dbReference>
<dbReference type="PANTHER" id="PTHR33273">
    <property type="entry name" value="DOMAIN-CONTAINING PROTEIN, PUTATIVE-RELATED"/>
    <property type="match status" value="1"/>
</dbReference>
<dbReference type="InterPro" id="IPR036691">
    <property type="entry name" value="Endo/exonu/phosph_ase_sf"/>
</dbReference>
<feature type="transmembrane region" description="Helical" evidence="2">
    <location>
        <begin position="467"/>
        <end position="486"/>
    </location>
</feature>
<reference evidence="4 5" key="1">
    <citation type="journal article" date="2024" name="bioRxiv">
        <title>A reference genome for Trichogramma kaykai: A tiny desert-dwelling parasitoid wasp with competing sex-ratio distorters.</title>
        <authorList>
            <person name="Culotta J."/>
            <person name="Lindsey A.R."/>
        </authorList>
    </citation>
    <scope>NUCLEOTIDE SEQUENCE [LARGE SCALE GENOMIC DNA]</scope>
    <source>
        <strain evidence="4 5">KSX58</strain>
    </source>
</reference>
<feature type="region of interest" description="Disordered" evidence="1">
    <location>
        <begin position="62"/>
        <end position="108"/>
    </location>
</feature>
<dbReference type="PANTHER" id="PTHR33273:SF4">
    <property type="entry name" value="ENDONUCLEASE_EXONUCLEASE_PHOSPHATASE DOMAIN-CONTAINING PROTEIN"/>
    <property type="match status" value="1"/>
</dbReference>
<dbReference type="Gene3D" id="3.60.10.10">
    <property type="entry name" value="Endonuclease/exonuclease/phosphatase"/>
    <property type="match status" value="1"/>
</dbReference>
<evidence type="ECO:0000256" key="1">
    <source>
        <dbReference type="SAM" id="MobiDB-lite"/>
    </source>
</evidence>
<evidence type="ECO:0000259" key="3">
    <source>
        <dbReference type="Pfam" id="PF14529"/>
    </source>
</evidence>
<keyword evidence="2" id="KW-0812">Transmembrane</keyword>
<keyword evidence="2" id="KW-1133">Transmembrane helix</keyword>
<evidence type="ECO:0000313" key="4">
    <source>
        <dbReference type="EMBL" id="KAL3403594.1"/>
    </source>
</evidence>
<feature type="region of interest" description="Disordered" evidence="1">
    <location>
        <begin position="1"/>
        <end position="34"/>
    </location>
</feature>
<dbReference type="AlphaFoldDB" id="A0ABD2XF59"/>
<keyword evidence="5" id="KW-1185">Reference proteome</keyword>
<sequence>MPGKRVLDVPQLPRWSEHPELAEMSDNEETHQTHLTQQALNNQNLNNYKKTNPKASYSQVLKHNTNNRPSKTTKKTYQGTSSSSTDVYDSSEEEYSESTNDNTKKSRKKCLRCKSINSKQNRDGVDKQLAVTSLYRSPHYDTEKKEWSDLLQSHKNFDYIVIGGDFNSHHPAWGSTEPSKSGENLIDTISNHDIIVINDGSHTYYKLITSSEDPSNKHVISSALDFTLISSSNSTSTTWRVTDDKMHSDHFPVEYTITTKTKTIPTFYTHKLKLKKTNWKLYHSILHRFIEDNLEQINGLSLIQQYGIIIKTMKIATKTYLNSDKMNELLSKCLLAPDESTLHEELDNSQDKKIKLSKHKSSTPPWWNDECIKLVSNRRKATTEFLKDPSTENLEKLKQIKKETKKTLQKIKTEKFKNFIENKISRETDIKEENYPLLEKKTLNFDNNTLKPLKMIKYLGMIMDHRLTWTPHINNIIVVFVVVFIIN</sequence>
<evidence type="ECO:0000313" key="5">
    <source>
        <dbReference type="Proteomes" id="UP001627154"/>
    </source>
</evidence>
<evidence type="ECO:0000256" key="2">
    <source>
        <dbReference type="SAM" id="Phobius"/>
    </source>
</evidence>
<proteinExistence type="predicted"/>
<organism evidence="4 5">
    <name type="scientific">Trichogramma kaykai</name>
    <dbReference type="NCBI Taxonomy" id="54128"/>
    <lineage>
        <taxon>Eukaryota</taxon>
        <taxon>Metazoa</taxon>
        <taxon>Ecdysozoa</taxon>
        <taxon>Arthropoda</taxon>
        <taxon>Hexapoda</taxon>
        <taxon>Insecta</taxon>
        <taxon>Pterygota</taxon>
        <taxon>Neoptera</taxon>
        <taxon>Endopterygota</taxon>
        <taxon>Hymenoptera</taxon>
        <taxon>Apocrita</taxon>
        <taxon>Proctotrupomorpha</taxon>
        <taxon>Chalcidoidea</taxon>
        <taxon>Trichogrammatidae</taxon>
        <taxon>Trichogramma</taxon>
    </lineage>
</organism>
<name>A0ABD2XF59_9HYME</name>
<accession>A0ABD2XF59</accession>
<dbReference type="InterPro" id="IPR005135">
    <property type="entry name" value="Endo/exonuclease/phosphatase"/>
</dbReference>